<gene>
    <name evidence="1" type="ORF">EV44_g4973</name>
</gene>
<evidence type="ECO:0000313" key="1">
    <source>
        <dbReference type="EMBL" id="KHJ34962.1"/>
    </source>
</evidence>
<dbReference type="EMBL" id="JNVN01000602">
    <property type="protein sequence ID" value="KHJ34962.1"/>
    <property type="molecule type" value="Genomic_DNA"/>
</dbReference>
<evidence type="ECO:0000313" key="2">
    <source>
        <dbReference type="Proteomes" id="UP000030854"/>
    </source>
</evidence>
<keyword evidence="2" id="KW-1185">Reference proteome</keyword>
<dbReference type="Proteomes" id="UP000030854">
    <property type="component" value="Unassembled WGS sequence"/>
</dbReference>
<sequence>MDCNFISKNLALQEKKSTQSSVYHELIKIYGLLTGRLDDSENFQDYISTAQNSSDSSTCPTSRVSQRTSGKFYFPNSHIEYSLNEGEENIRLPHVQRTSLDVEDGIRMETDIDEGYYEYQSGISEMDATQVQLEALTTDRELYMSQIENRLYGPEKIGKFFRWRRSTDFIYEGKPVVRNKIRMRKKIPPRGVE</sequence>
<name>A0A0B1P8E6_UNCNE</name>
<proteinExistence type="predicted"/>
<reference evidence="1 2" key="1">
    <citation type="journal article" date="2014" name="BMC Genomics">
        <title>Adaptive genomic structural variation in the grape powdery mildew pathogen, Erysiphe necator.</title>
        <authorList>
            <person name="Jones L."/>
            <person name="Riaz S."/>
            <person name="Morales-Cruz A."/>
            <person name="Amrine K.C."/>
            <person name="McGuire B."/>
            <person name="Gubler W.D."/>
            <person name="Walker M.A."/>
            <person name="Cantu D."/>
        </authorList>
    </citation>
    <scope>NUCLEOTIDE SEQUENCE [LARGE SCALE GENOMIC DNA]</scope>
    <source>
        <strain evidence="2">c</strain>
    </source>
</reference>
<dbReference type="AlphaFoldDB" id="A0A0B1P8E6"/>
<organism evidence="1 2">
    <name type="scientific">Uncinula necator</name>
    <name type="common">Grape powdery mildew</name>
    <dbReference type="NCBI Taxonomy" id="52586"/>
    <lineage>
        <taxon>Eukaryota</taxon>
        <taxon>Fungi</taxon>
        <taxon>Dikarya</taxon>
        <taxon>Ascomycota</taxon>
        <taxon>Pezizomycotina</taxon>
        <taxon>Leotiomycetes</taxon>
        <taxon>Erysiphales</taxon>
        <taxon>Erysiphaceae</taxon>
        <taxon>Erysiphe</taxon>
    </lineage>
</organism>
<protein>
    <submittedName>
        <fullName evidence="1">Uncharacterized protein</fullName>
    </submittedName>
</protein>
<comment type="caution">
    <text evidence="1">The sequence shown here is derived from an EMBL/GenBank/DDBJ whole genome shotgun (WGS) entry which is preliminary data.</text>
</comment>
<dbReference type="HOGENOM" id="CLU_1409767_0_0_1"/>
<accession>A0A0B1P8E6</accession>